<proteinExistence type="predicted"/>
<dbReference type="RefSeq" id="WP_212007801.1">
    <property type="nucleotide sequence ID" value="NZ_JAAFYZ010000010.1"/>
</dbReference>
<comment type="caution">
    <text evidence="5">The sequence shown here is derived from an EMBL/GenBank/DDBJ whole genome shotgun (WGS) entry which is preliminary data.</text>
</comment>
<dbReference type="Proteomes" id="UP000730482">
    <property type="component" value="Unassembled WGS sequence"/>
</dbReference>
<keyword evidence="4" id="KW-0472">Membrane</keyword>
<dbReference type="InterPro" id="IPR008628">
    <property type="entry name" value="GPP34-like"/>
</dbReference>
<keyword evidence="6" id="KW-1185">Reference proteome</keyword>
<keyword evidence="2" id="KW-0333">Golgi apparatus</keyword>
<evidence type="ECO:0000256" key="3">
    <source>
        <dbReference type="ARBA" id="ARBA00023121"/>
    </source>
</evidence>
<reference evidence="5 6" key="1">
    <citation type="submission" date="2020-02" db="EMBL/GenBank/DDBJ databases">
        <title>Acidophilic actinobacteria isolated from forest soil.</title>
        <authorList>
            <person name="Golinska P."/>
        </authorList>
    </citation>
    <scope>NUCLEOTIDE SEQUENCE [LARGE SCALE GENOMIC DNA]</scope>
    <source>
        <strain evidence="5 6">NL8</strain>
    </source>
</reference>
<evidence type="ECO:0000256" key="2">
    <source>
        <dbReference type="ARBA" id="ARBA00023034"/>
    </source>
</evidence>
<sequence length="222" mass="24631">MVELQQIKTGFEANEFFLMANDDPSGRPRLSERILALGLAGALLCELVLDNAVAIEKGNLVRTAHHRPRHLLHVRLCGEVDEEAPRSVRDWLDYLGLQAIDRVGQRLRNAGVVQFQQPRLKMPGRTGRWLPVDVQTANWPAVDVARKVYYGRATASDLVLFGLTRATGLDNPALWEIRHLLTDPTLLKQTLSPLAVYNSALVDLLTQTEVAVASAVASQRRG</sequence>
<keyword evidence="3" id="KW-0446">Lipid-binding</keyword>
<dbReference type="EMBL" id="JAAFYZ010000010">
    <property type="protein sequence ID" value="MBS2546149.1"/>
    <property type="molecule type" value="Genomic_DNA"/>
</dbReference>
<organism evidence="5 6">
    <name type="scientific">Catenulispora pinistramenti</name>
    <dbReference type="NCBI Taxonomy" id="2705254"/>
    <lineage>
        <taxon>Bacteria</taxon>
        <taxon>Bacillati</taxon>
        <taxon>Actinomycetota</taxon>
        <taxon>Actinomycetes</taxon>
        <taxon>Catenulisporales</taxon>
        <taxon>Catenulisporaceae</taxon>
        <taxon>Catenulispora</taxon>
    </lineage>
</organism>
<comment type="subcellular location">
    <subcellularLocation>
        <location evidence="1">Golgi apparatus membrane</location>
        <topology evidence="1">Peripheral membrane protein</topology>
        <orientation evidence="1">Cytoplasmic side</orientation>
    </subcellularLocation>
</comment>
<evidence type="ECO:0000256" key="4">
    <source>
        <dbReference type="ARBA" id="ARBA00023136"/>
    </source>
</evidence>
<name>A0ABS5KIK5_9ACTN</name>
<evidence type="ECO:0000256" key="1">
    <source>
        <dbReference type="ARBA" id="ARBA00004255"/>
    </source>
</evidence>
<accession>A0ABS5KIK5</accession>
<evidence type="ECO:0000313" key="5">
    <source>
        <dbReference type="EMBL" id="MBS2546149.1"/>
    </source>
</evidence>
<dbReference type="Pfam" id="PF05719">
    <property type="entry name" value="GPP34"/>
    <property type="match status" value="1"/>
</dbReference>
<dbReference type="Gene3D" id="1.10.3630.10">
    <property type="entry name" value="yeast vps74-n-term truncation variant domain like"/>
    <property type="match status" value="1"/>
</dbReference>
<evidence type="ECO:0000313" key="6">
    <source>
        <dbReference type="Proteomes" id="UP000730482"/>
    </source>
</evidence>
<gene>
    <name evidence="5" type="ORF">KGQ19_04640</name>
</gene>
<dbReference type="InterPro" id="IPR038261">
    <property type="entry name" value="GPP34-like_sf"/>
</dbReference>
<protein>
    <submittedName>
        <fullName evidence="5">GPP34 family phosphoprotein</fullName>
    </submittedName>
</protein>